<dbReference type="InterPro" id="IPR027417">
    <property type="entry name" value="P-loop_NTPase"/>
</dbReference>
<organism evidence="1">
    <name type="scientific">Oryza glumipatula</name>
    <dbReference type="NCBI Taxonomy" id="40148"/>
    <lineage>
        <taxon>Eukaryota</taxon>
        <taxon>Viridiplantae</taxon>
        <taxon>Streptophyta</taxon>
        <taxon>Embryophyta</taxon>
        <taxon>Tracheophyta</taxon>
        <taxon>Spermatophyta</taxon>
        <taxon>Magnoliopsida</taxon>
        <taxon>Liliopsida</taxon>
        <taxon>Poales</taxon>
        <taxon>Poaceae</taxon>
        <taxon>BOP clade</taxon>
        <taxon>Oryzoideae</taxon>
        <taxon>Oryzeae</taxon>
        <taxon>Oryzinae</taxon>
        <taxon>Oryza</taxon>
    </lineage>
</organism>
<dbReference type="EnsemblPlants" id="OGLUM01G24330.1">
    <property type="protein sequence ID" value="OGLUM01G24330.1"/>
    <property type="gene ID" value="OGLUM01G24330"/>
</dbReference>
<dbReference type="eggNOG" id="ENOG502R3VI">
    <property type="taxonomic scope" value="Eukaryota"/>
</dbReference>
<dbReference type="SUPFAM" id="SSF52540">
    <property type="entry name" value="P-loop containing nucleoside triphosphate hydrolases"/>
    <property type="match status" value="2"/>
</dbReference>
<reference evidence="1" key="1">
    <citation type="submission" date="2013-08" db="EMBL/GenBank/DDBJ databases">
        <title>Oryza genome evolution.</title>
        <authorList>
            <person name="Wing R.A."/>
            <person name="Panaud O."/>
            <person name="Oliveira A.C."/>
        </authorList>
    </citation>
    <scope>NUCLEOTIDE SEQUENCE</scope>
</reference>
<sequence>MDILFSALASEIASRTISFIVAKYQKQTTMDKTIRLHQLLLRARTIIEEADGRHISNQAMLLQLRQLRNAMYEGHYVLDTFKGQTEVNKPFNNLSKIQVSIESLESTIGDLKEFVVFLMDCPRFLREPYNTYLFMERCMFGRHVEKDRIIDFLMQPSSLSLEILPVIGPREIGKRTLVEHVLNKEMVQKHFSHIIRLSSDDLNNIENDSTSKGHNLISFTERSLLVVELEHEADLVAWGRFRSSLSKINIMIKVLLISCVQKVSTSGTTGALKLKRMRSDEFWNFFRTLCFGSENPYEHRLLLSMAMKMAKLAKGDFVCANIVSRLLRANFSTEFWSHMLDRMIKGQRLHFHLFGEHANDRVGKNRSHIVFDIADGTVILANKIYTSTTSLEDTGVPKITVENLLNKTAIIPTEGNFEVLRWQSPIAPYYSYLGNCVNKKASQVVPKERYLKRKRKIRYQIHCGAVFSRVNTGLRVLGMGSLATSTSTAIYEKRKRSKIAYTYSIDYIRCSILRVSTIIEEADSRYISNQGRVLQLRRLREVVYEGHHMLDTFKGHTMVSHSFNLKKIQVTVGSLESTIGDMKEFVVFLMDCPRILRQPYITYLFMERCMFGRHKEKAHIISFLMQPSNSTLEVLPVIGPREIGKKTLVAHVCNEEMVKKHFSCIIRLSGNDLNSLENGNAMKRHNLMSFSERCLLVVELEHDTDLVAWKRLYSLFSKINHLNKVILISCLQKVSRLGTTPTLQLKEMHPDEFWYFFRTLSFGSENPDEHQVLLPIAIKIATLMSGDFVCANVLSRLLRANLSAEFWSHILRFLNKSVQWHFHVFGEHPLYCLRKGLSYYISNYNDGTFILCSSSYSTTRNLVECGTRKIASEDISLKGVAAPSEGSFELVNGGLQYPHTTAIYRVISFLGAKYRK</sequence>
<proteinExistence type="predicted"/>
<name>A0A0D9YAZ0_9ORYZ</name>
<protein>
    <recommendedName>
        <fullName evidence="3">Rx N-terminal domain-containing protein</fullName>
    </recommendedName>
</protein>
<dbReference type="PANTHER" id="PTHR33377:SF94">
    <property type="entry name" value="OS01G0582300 PROTEIN"/>
    <property type="match status" value="1"/>
</dbReference>
<dbReference type="PANTHER" id="PTHR33377">
    <property type="entry name" value="OS10G0134700 PROTEIN-RELATED"/>
    <property type="match status" value="1"/>
</dbReference>
<evidence type="ECO:0008006" key="3">
    <source>
        <dbReference type="Google" id="ProtNLM"/>
    </source>
</evidence>
<reference evidence="1" key="3">
    <citation type="submission" date="2018-05" db="EMBL/GenBank/DDBJ databases">
        <title>OgluRS3 (Oryza glumaepatula Reference Sequence Version 3).</title>
        <authorList>
            <person name="Zhang J."/>
            <person name="Kudrna D."/>
            <person name="Lee S."/>
            <person name="Talag J."/>
            <person name="Welchert J."/>
            <person name="Wing R.A."/>
        </authorList>
    </citation>
    <scope>NUCLEOTIDE SEQUENCE [LARGE SCALE GENOMIC DNA]</scope>
</reference>
<dbReference type="Gramene" id="OGLUM01G24330.1">
    <property type="protein sequence ID" value="OGLUM01G24330.1"/>
    <property type="gene ID" value="OGLUM01G24330"/>
</dbReference>
<evidence type="ECO:0000313" key="1">
    <source>
        <dbReference type="EnsemblPlants" id="OGLUM01G24330.1"/>
    </source>
</evidence>
<dbReference type="HOGENOM" id="CLU_001090_1_1_1"/>
<dbReference type="Gene3D" id="3.40.50.300">
    <property type="entry name" value="P-loop containing nucleotide triphosphate hydrolases"/>
    <property type="match status" value="2"/>
</dbReference>
<keyword evidence="2" id="KW-1185">Reference proteome</keyword>
<dbReference type="Proteomes" id="UP000026961">
    <property type="component" value="Chromosome 1"/>
</dbReference>
<evidence type="ECO:0000313" key="2">
    <source>
        <dbReference type="Proteomes" id="UP000026961"/>
    </source>
</evidence>
<reference evidence="1" key="2">
    <citation type="submission" date="2015-04" db="UniProtKB">
        <authorList>
            <consortium name="EnsemblPlants"/>
        </authorList>
    </citation>
    <scope>IDENTIFICATION</scope>
</reference>
<accession>A0A0D9YAZ0</accession>
<dbReference type="AlphaFoldDB" id="A0A0D9YAZ0"/>